<comment type="caution">
    <text evidence="5">The sequence shown here is derived from an EMBL/GenBank/DDBJ whole genome shotgun (WGS) entry which is preliminary data.</text>
</comment>
<dbReference type="GO" id="GO:0003677">
    <property type="term" value="F:DNA binding"/>
    <property type="evidence" value="ECO:0007669"/>
    <property type="project" value="UniProtKB-KW"/>
</dbReference>
<gene>
    <name evidence="5" type="ORF">AMET1_0268</name>
</gene>
<dbReference type="NCBIfam" id="NF033788">
    <property type="entry name" value="HTH_metalloreg"/>
    <property type="match status" value="1"/>
</dbReference>
<dbReference type="Proteomes" id="UP000195137">
    <property type="component" value="Unassembled WGS sequence"/>
</dbReference>
<dbReference type="InterPro" id="IPR051011">
    <property type="entry name" value="Metal_resp_trans_reg"/>
</dbReference>
<evidence type="ECO:0000256" key="2">
    <source>
        <dbReference type="ARBA" id="ARBA00023125"/>
    </source>
</evidence>
<dbReference type="CDD" id="cd00090">
    <property type="entry name" value="HTH_ARSR"/>
    <property type="match status" value="1"/>
</dbReference>
<evidence type="ECO:0000313" key="6">
    <source>
        <dbReference type="Proteomes" id="UP000195137"/>
    </source>
</evidence>
<sequence>MQKLFKALSSEHRITLLQALLKEKEYVCICDLEDLIDRDRSVVYRHFKKLEEAGLIKTRRNGKRLECKLKHPEETEKILKMADKIQK</sequence>
<dbReference type="RefSeq" id="WP_086636696.1">
    <property type="nucleotide sequence ID" value="NZ_MRZU01000003.1"/>
</dbReference>
<dbReference type="AlphaFoldDB" id="A0A1Y3GAY9"/>
<dbReference type="InterPro" id="IPR001845">
    <property type="entry name" value="HTH_ArsR_DNA-bd_dom"/>
</dbReference>
<accession>A0A1Y3GAY9</accession>
<keyword evidence="3" id="KW-0804">Transcription</keyword>
<dbReference type="PRINTS" id="PR00778">
    <property type="entry name" value="HTHARSR"/>
</dbReference>
<dbReference type="InterPro" id="IPR036388">
    <property type="entry name" value="WH-like_DNA-bd_sf"/>
</dbReference>
<name>A0A1Y3GAY9_9EURY</name>
<proteinExistence type="predicted"/>
<dbReference type="SMART" id="SM00418">
    <property type="entry name" value="HTH_ARSR"/>
    <property type="match status" value="1"/>
</dbReference>
<organism evidence="5 6">
    <name type="scientific">Methanonatronarchaeum thermophilum</name>
    <dbReference type="NCBI Taxonomy" id="1927129"/>
    <lineage>
        <taxon>Archaea</taxon>
        <taxon>Methanobacteriati</taxon>
        <taxon>Methanobacteriota</taxon>
        <taxon>Methanonatronarchaeia</taxon>
        <taxon>Methanonatronarchaeales</taxon>
        <taxon>Methanonatronarchaeaceae</taxon>
        <taxon>Methanonatronarchaeum</taxon>
    </lineage>
</organism>
<evidence type="ECO:0000259" key="4">
    <source>
        <dbReference type="PROSITE" id="PS50987"/>
    </source>
</evidence>
<dbReference type="InterPro" id="IPR011991">
    <property type="entry name" value="ArsR-like_HTH"/>
</dbReference>
<evidence type="ECO:0000256" key="1">
    <source>
        <dbReference type="ARBA" id="ARBA00023015"/>
    </source>
</evidence>
<keyword evidence="1" id="KW-0805">Transcription regulation</keyword>
<evidence type="ECO:0000313" key="5">
    <source>
        <dbReference type="EMBL" id="OUJ18622.1"/>
    </source>
</evidence>
<dbReference type="Pfam" id="PF01022">
    <property type="entry name" value="HTH_5"/>
    <property type="match status" value="1"/>
</dbReference>
<keyword evidence="2" id="KW-0238">DNA-binding</keyword>
<dbReference type="PANTHER" id="PTHR43132:SF2">
    <property type="entry name" value="ARSENICAL RESISTANCE OPERON REPRESSOR ARSR-RELATED"/>
    <property type="match status" value="1"/>
</dbReference>
<evidence type="ECO:0000256" key="3">
    <source>
        <dbReference type="ARBA" id="ARBA00023163"/>
    </source>
</evidence>
<dbReference type="OrthoDB" id="46231at2157"/>
<dbReference type="GO" id="GO:0003700">
    <property type="term" value="F:DNA-binding transcription factor activity"/>
    <property type="evidence" value="ECO:0007669"/>
    <property type="project" value="InterPro"/>
</dbReference>
<dbReference type="Gene3D" id="1.10.10.10">
    <property type="entry name" value="Winged helix-like DNA-binding domain superfamily/Winged helix DNA-binding domain"/>
    <property type="match status" value="1"/>
</dbReference>
<dbReference type="SUPFAM" id="SSF46785">
    <property type="entry name" value="Winged helix' DNA-binding domain"/>
    <property type="match status" value="1"/>
</dbReference>
<keyword evidence="6" id="KW-1185">Reference proteome</keyword>
<dbReference type="EMBL" id="MRZU01000003">
    <property type="protein sequence ID" value="OUJ18622.1"/>
    <property type="molecule type" value="Genomic_DNA"/>
</dbReference>
<feature type="domain" description="HTH arsR-type" evidence="4">
    <location>
        <begin position="1"/>
        <end position="87"/>
    </location>
</feature>
<protein>
    <submittedName>
        <fullName evidence="5">Transcriptional regulator containing HTH domain ArsR family</fullName>
    </submittedName>
</protein>
<dbReference type="PANTHER" id="PTHR43132">
    <property type="entry name" value="ARSENICAL RESISTANCE OPERON REPRESSOR ARSR-RELATED"/>
    <property type="match status" value="1"/>
</dbReference>
<dbReference type="InterPro" id="IPR036390">
    <property type="entry name" value="WH_DNA-bd_sf"/>
</dbReference>
<reference evidence="5 6" key="1">
    <citation type="submission" date="2016-12" db="EMBL/GenBank/DDBJ databases">
        <title>Discovery of methanogenic haloarchaea.</title>
        <authorList>
            <person name="Sorokin D.Y."/>
            <person name="Makarova K.S."/>
            <person name="Abbas B."/>
            <person name="Ferrer M."/>
            <person name="Golyshin P.N."/>
        </authorList>
    </citation>
    <scope>NUCLEOTIDE SEQUENCE [LARGE SCALE GENOMIC DNA]</scope>
    <source>
        <strain evidence="5">AMET1</strain>
    </source>
</reference>
<dbReference type="PROSITE" id="PS50987">
    <property type="entry name" value="HTH_ARSR_2"/>
    <property type="match status" value="1"/>
</dbReference>